<dbReference type="NCBIfam" id="TIGR00125">
    <property type="entry name" value="cyt_tran_rel"/>
    <property type="match status" value="1"/>
</dbReference>
<gene>
    <name evidence="10" type="primary">nadD</name>
    <name evidence="12" type="ORF">H8730_06500</name>
</gene>
<comment type="similarity">
    <text evidence="10">Belongs to the NadD family.</text>
</comment>
<dbReference type="RefSeq" id="WP_177713495.1">
    <property type="nucleotide sequence ID" value="NZ_JACRSQ010000007.1"/>
</dbReference>
<evidence type="ECO:0000313" key="12">
    <source>
        <dbReference type="EMBL" id="MBC8543189.1"/>
    </source>
</evidence>
<evidence type="ECO:0000256" key="1">
    <source>
        <dbReference type="ARBA" id="ARBA00002324"/>
    </source>
</evidence>
<dbReference type="SUPFAM" id="SSF52374">
    <property type="entry name" value="Nucleotidylyl transferase"/>
    <property type="match status" value="1"/>
</dbReference>
<accession>A0A926DSY6</accession>
<comment type="pathway">
    <text evidence="2 10">Cofactor biosynthesis; NAD(+) biosynthesis; deamido-NAD(+) from nicotinate D-ribonucleotide: step 1/1.</text>
</comment>
<comment type="catalytic activity">
    <reaction evidence="9 10">
        <text>nicotinate beta-D-ribonucleotide + ATP + H(+) = deamido-NAD(+) + diphosphate</text>
        <dbReference type="Rhea" id="RHEA:22860"/>
        <dbReference type="ChEBI" id="CHEBI:15378"/>
        <dbReference type="ChEBI" id="CHEBI:30616"/>
        <dbReference type="ChEBI" id="CHEBI:33019"/>
        <dbReference type="ChEBI" id="CHEBI:57502"/>
        <dbReference type="ChEBI" id="CHEBI:58437"/>
        <dbReference type="EC" id="2.7.7.18"/>
    </reaction>
</comment>
<evidence type="ECO:0000256" key="9">
    <source>
        <dbReference type="ARBA" id="ARBA00048721"/>
    </source>
</evidence>
<evidence type="ECO:0000256" key="3">
    <source>
        <dbReference type="ARBA" id="ARBA00022642"/>
    </source>
</evidence>
<dbReference type="GO" id="GO:0004515">
    <property type="term" value="F:nicotinate-nucleotide adenylyltransferase activity"/>
    <property type="evidence" value="ECO:0007669"/>
    <property type="project" value="UniProtKB-UniRule"/>
</dbReference>
<proteinExistence type="inferred from homology"/>
<evidence type="ECO:0000256" key="10">
    <source>
        <dbReference type="HAMAP-Rule" id="MF_00244"/>
    </source>
</evidence>
<keyword evidence="4 10" id="KW-0808">Transferase</keyword>
<evidence type="ECO:0000256" key="7">
    <source>
        <dbReference type="ARBA" id="ARBA00022840"/>
    </source>
</evidence>
<sequence>MHTYRESGAAYTSFYFSKPLKIAVMGGTFDPIHYGHLVTAEAVRHQYDIGQVLFVPTGHPPHKKQSEVTHPEDRYLMTMLATETNPAFYVSRIEIERTGFTYTVDTIEELKGIYPANTEIFFITGADAFHEILTWKNAEHLLSSCTFVAATRPGYHRKELSERVEKLGKDFGDHLHFLEVPALSISSSDIRQRVREDRPIKYLLPESVENYIYKHALYGRTSAT</sequence>
<comment type="function">
    <text evidence="1 10">Catalyzes the reversible adenylation of nicotinate mononucleotide (NaMN) to nicotinic acid adenine dinucleotide (NaAD).</text>
</comment>
<dbReference type="InterPro" id="IPR014729">
    <property type="entry name" value="Rossmann-like_a/b/a_fold"/>
</dbReference>
<keyword evidence="5 10" id="KW-0548">Nucleotidyltransferase</keyword>
<dbReference type="InterPro" id="IPR004821">
    <property type="entry name" value="Cyt_trans-like"/>
</dbReference>
<evidence type="ECO:0000259" key="11">
    <source>
        <dbReference type="Pfam" id="PF01467"/>
    </source>
</evidence>
<reference evidence="12" key="1">
    <citation type="submission" date="2020-08" db="EMBL/GenBank/DDBJ databases">
        <title>Genome public.</title>
        <authorList>
            <person name="Liu C."/>
            <person name="Sun Q."/>
        </authorList>
    </citation>
    <scope>NUCLEOTIDE SEQUENCE</scope>
    <source>
        <strain evidence="12">NSJ-32</strain>
    </source>
</reference>
<comment type="caution">
    <text evidence="12">The sequence shown here is derived from an EMBL/GenBank/DDBJ whole genome shotgun (WGS) entry which is preliminary data.</text>
</comment>
<dbReference type="HAMAP" id="MF_00244">
    <property type="entry name" value="NaMN_adenylyltr"/>
    <property type="match status" value="1"/>
</dbReference>
<dbReference type="NCBIfam" id="TIGR00482">
    <property type="entry name" value="nicotinate (nicotinamide) nucleotide adenylyltransferase"/>
    <property type="match status" value="1"/>
</dbReference>
<keyword evidence="6 10" id="KW-0547">Nucleotide-binding</keyword>
<evidence type="ECO:0000256" key="4">
    <source>
        <dbReference type="ARBA" id="ARBA00022679"/>
    </source>
</evidence>
<dbReference type="EC" id="2.7.7.18" evidence="10"/>
<evidence type="ECO:0000256" key="6">
    <source>
        <dbReference type="ARBA" id="ARBA00022741"/>
    </source>
</evidence>
<dbReference type="Gene3D" id="3.40.50.620">
    <property type="entry name" value="HUPs"/>
    <property type="match status" value="1"/>
</dbReference>
<evidence type="ECO:0000256" key="8">
    <source>
        <dbReference type="ARBA" id="ARBA00023027"/>
    </source>
</evidence>
<keyword evidence="13" id="KW-1185">Reference proteome</keyword>
<feature type="domain" description="Cytidyltransferase-like" evidence="11">
    <location>
        <begin position="24"/>
        <end position="193"/>
    </location>
</feature>
<keyword evidence="3 10" id="KW-0662">Pyridine nucleotide biosynthesis</keyword>
<dbReference type="EMBL" id="JACRSQ010000007">
    <property type="protein sequence ID" value="MBC8543189.1"/>
    <property type="molecule type" value="Genomic_DNA"/>
</dbReference>
<dbReference type="GO" id="GO:0009435">
    <property type="term" value="P:NAD+ biosynthetic process"/>
    <property type="evidence" value="ECO:0007669"/>
    <property type="project" value="UniProtKB-UniRule"/>
</dbReference>
<dbReference type="InterPro" id="IPR005248">
    <property type="entry name" value="NadD/NMNAT"/>
</dbReference>
<evidence type="ECO:0000313" key="13">
    <source>
        <dbReference type="Proteomes" id="UP000657006"/>
    </source>
</evidence>
<evidence type="ECO:0000256" key="2">
    <source>
        <dbReference type="ARBA" id="ARBA00005019"/>
    </source>
</evidence>
<dbReference type="Proteomes" id="UP000657006">
    <property type="component" value="Unassembled WGS sequence"/>
</dbReference>
<organism evidence="12 13">
    <name type="scientific">Bianquea renquensis</name>
    <dbReference type="NCBI Taxonomy" id="2763661"/>
    <lineage>
        <taxon>Bacteria</taxon>
        <taxon>Bacillati</taxon>
        <taxon>Bacillota</taxon>
        <taxon>Clostridia</taxon>
        <taxon>Eubacteriales</taxon>
        <taxon>Bianqueaceae</taxon>
        <taxon>Bianquea</taxon>
    </lineage>
</organism>
<dbReference type="GO" id="GO:0005524">
    <property type="term" value="F:ATP binding"/>
    <property type="evidence" value="ECO:0007669"/>
    <property type="project" value="UniProtKB-KW"/>
</dbReference>
<name>A0A926DSY6_9FIRM</name>
<keyword evidence="7 10" id="KW-0067">ATP-binding</keyword>
<keyword evidence="8 10" id="KW-0520">NAD</keyword>
<dbReference type="Pfam" id="PF01467">
    <property type="entry name" value="CTP_transf_like"/>
    <property type="match status" value="1"/>
</dbReference>
<dbReference type="AlphaFoldDB" id="A0A926DSY6"/>
<evidence type="ECO:0000256" key="5">
    <source>
        <dbReference type="ARBA" id="ARBA00022695"/>
    </source>
</evidence>
<dbReference type="NCBIfam" id="NF000840">
    <property type="entry name" value="PRK00071.1-3"/>
    <property type="match status" value="1"/>
</dbReference>
<dbReference type="PANTHER" id="PTHR39321:SF3">
    <property type="entry name" value="PHOSPHOPANTETHEINE ADENYLYLTRANSFERASE"/>
    <property type="match status" value="1"/>
</dbReference>
<protein>
    <recommendedName>
        <fullName evidence="10">Probable nicotinate-nucleotide adenylyltransferase</fullName>
        <ecNumber evidence="10">2.7.7.18</ecNumber>
    </recommendedName>
    <alternativeName>
        <fullName evidence="10">Deamido-NAD(+) diphosphorylase</fullName>
    </alternativeName>
    <alternativeName>
        <fullName evidence="10">Deamido-NAD(+) pyrophosphorylase</fullName>
    </alternativeName>
    <alternativeName>
        <fullName evidence="10">Nicotinate mononucleotide adenylyltransferase</fullName>
        <shortName evidence="10">NaMN adenylyltransferase</shortName>
    </alternativeName>
</protein>
<dbReference type="CDD" id="cd02165">
    <property type="entry name" value="NMNAT"/>
    <property type="match status" value="1"/>
</dbReference>
<dbReference type="PANTHER" id="PTHR39321">
    <property type="entry name" value="NICOTINATE-NUCLEOTIDE ADENYLYLTRANSFERASE-RELATED"/>
    <property type="match status" value="1"/>
</dbReference>